<keyword evidence="3" id="KW-1185">Reference proteome</keyword>
<evidence type="ECO:0000259" key="1">
    <source>
        <dbReference type="Pfam" id="PF07883"/>
    </source>
</evidence>
<proteinExistence type="predicted"/>
<comment type="caution">
    <text evidence="2">The sequence shown here is derived from an EMBL/GenBank/DDBJ whole genome shotgun (WGS) entry which is preliminary data.</text>
</comment>
<dbReference type="PANTHER" id="PTHR36440:SF1">
    <property type="entry name" value="PUTATIVE (AFU_ORTHOLOGUE AFUA_8G07350)-RELATED"/>
    <property type="match status" value="1"/>
</dbReference>
<dbReference type="SUPFAM" id="SSF51182">
    <property type="entry name" value="RmlC-like cupins"/>
    <property type="match status" value="1"/>
</dbReference>
<dbReference type="Gene3D" id="2.60.120.10">
    <property type="entry name" value="Jelly Rolls"/>
    <property type="match status" value="2"/>
</dbReference>
<dbReference type="Pfam" id="PF07883">
    <property type="entry name" value="Cupin_2"/>
    <property type="match status" value="1"/>
</dbReference>
<dbReference type="InterPro" id="IPR011051">
    <property type="entry name" value="RmlC_Cupin_sf"/>
</dbReference>
<name>A0ABR3XUH5_9EURO</name>
<organism evidence="2 3">
    <name type="scientific">Paecilomyces lecythidis</name>
    <dbReference type="NCBI Taxonomy" id="3004212"/>
    <lineage>
        <taxon>Eukaryota</taxon>
        <taxon>Fungi</taxon>
        <taxon>Dikarya</taxon>
        <taxon>Ascomycota</taxon>
        <taxon>Pezizomycotina</taxon>
        <taxon>Eurotiomycetes</taxon>
        <taxon>Eurotiomycetidae</taxon>
        <taxon>Eurotiales</taxon>
        <taxon>Thermoascaceae</taxon>
        <taxon>Paecilomyces</taxon>
    </lineage>
</organism>
<dbReference type="Proteomes" id="UP001583193">
    <property type="component" value="Unassembled WGS sequence"/>
</dbReference>
<reference evidence="2 3" key="1">
    <citation type="journal article" date="2024" name="IMA Fungus">
        <title>IMA Genome - F19 : A genome assembly and annotation guide to empower mycologists, including annotated draft genome sequences of Ceratocystis pirilliformis, Diaporthe australafricana, Fusarium ophioides, Paecilomyces lecythidis, and Sporothrix stenoceras.</title>
        <authorList>
            <person name="Aylward J."/>
            <person name="Wilson A.M."/>
            <person name="Visagie C.M."/>
            <person name="Spraker J."/>
            <person name="Barnes I."/>
            <person name="Buitendag C."/>
            <person name="Ceriani C."/>
            <person name="Del Mar Angel L."/>
            <person name="du Plessis D."/>
            <person name="Fuchs T."/>
            <person name="Gasser K."/>
            <person name="Kramer D."/>
            <person name="Li W."/>
            <person name="Munsamy K."/>
            <person name="Piso A."/>
            <person name="Price J.L."/>
            <person name="Sonnekus B."/>
            <person name="Thomas C."/>
            <person name="van der Nest A."/>
            <person name="van Dijk A."/>
            <person name="van Heerden A."/>
            <person name="van Vuuren N."/>
            <person name="Yilmaz N."/>
            <person name="Duong T.A."/>
            <person name="van der Merwe N.A."/>
            <person name="Wingfield M.J."/>
            <person name="Wingfield B.D."/>
        </authorList>
    </citation>
    <scope>NUCLEOTIDE SEQUENCE [LARGE SCALE GENOMIC DNA]</scope>
    <source>
        <strain evidence="2 3">CMW 18167</strain>
    </source>
</reference>
<protein>
    <recommendedName>
        <fullName evidence="1">Cupin type-2 domain-containing protein</fullName>
    </recommendedName>
</protein>
<dbReference type="CDD" id="cd02215">
    <property type="entry name" value="cupin_QDO_N_C"/>
    <property type="match status" value="1"/>
</dbReference>
<evidence type="ECO:0000313" key="2">
    <source>
        <dbReference type="EMBL" id="KAL1879646.1"/>
    </source>
</evidence>
<sequence>MAANTNGDKGGLKPLAVAPGTSGKAYKLESYGGENIYIPGSRSATRMVVTGKESNNAFAVIGSAGSYGDPIGFHFHREAHDVFLCLQGRVNVWAGKTCRTMEPGDFASVPPNTIHQYQILGDHSEFVGLIVPGGWEEFFRAIGDVYDGPMWPVKEEGNPLEILLPRIKAAAEKHDMVPCPDYEFFGPQPWNGSETSLPGAWEPYFLRAGSAPRSLVGGVIVSPLITTAESNGVFTIGSIEGSSRHTPNPVLQGLTFASSHHCFLVTEGFFELQIEGNGNTTLGPYETVYIPQGTKFSVNFGSQYSKAYVFANGGGLVELLRRIGSPYSYTMVLPVAESVDVQKAKAQESQLSFSFGNRKDSVL</sequence>
<evidence type="ECO:0000313" key="3">
    <source>
        <dbReference type="Proteomes" id="UP001583193"/>
    </source>
</evidence>
<dbReference type="InterPro" id="IPR013096">
    <property type="entry name" value="Cupin_2"/>
</dbReference>
<feature type="domain" description="Cupin type-2" evidence="1">
    <location>
        <begin position="71"/>
        <end position="123"/>
    </location>
</feature>
<dbReference type="PANTHER" id="PTHR36440">
    <property type="entry name" value="PUTATIVE (AFU_ORTHOLOGUE AFUA_8G07350)-RELATED"/>
    <property type="match status" value="1"/>
</dbReference>
<dbReference type="InterPro" id="IPR053146">
    <property type="entry name" value="QDO-like"/>
</dbReference>
<gene>
    <name evidence="2" type="ORF">Plec18167_004108</name>
</gene>
<accession>A0ABR3XUH5</accession>
<dbReference type="InterPro" id="IPR014710">
    <property type="entry name" value="RmlC-like_jellyroll"/>
</dbReference>
<dbReference type="EMBL" id="JAVDPF010000010">
    <property type="protein sequence ID" value="KAL1879646.1"/>
    <property type="molecule type" value="Genomic_DNA"/>
</dbReference>